<comment type="caution">
    <text evidence="5">The sequence shown here is derived from an EMBL/GenBank/DDBJ whole genome shotgun (WGS) entry which is preliminary data.</text>
</comment>
<organism evidence="5 6">
    <name type="scientific">Parendozoicomonas callyspongiae</name>
    <dbReference type="NCBI Taxonomy" id="2942213"/>
    <lineage>
        <taxon>Bacteria</taxon>
        <taxon>Pseudomonadati</taxon>
        <taxon>Pseudomonadota</taxon>
        <taxon>Gammaproteobacteria</taxon>
        <taxon>Oceanospirillales</taxon>
        <taxon>Endozoicomonadaceae</taxon>
        <taxon>Parendozoicomonas</taxon>
    </lineage>
</organism>
<comment type="similarity">
    <text evidence="4">Belongs to the UbiC family.</text>
</comment>
<evidence type="ECO:0000313" key="6">
    <source>
        <dbReference type="Proteomes" id="UP001203338"/>
    </source>
</evidence>
<dbReference type="PANTHER" id="PTHR38683:SF1">
    <property type="entry name" value="CHORISMATE PYRUVATE-LYASE"/>
    <property type="match status" value="1"/>
</dbReference>
<dbReference type="EMBL" id="JAMFLX010000007">
    <property type="protein sequence ID" value="MCL6269749.1"/>
    <property type="molecule type" value="Genomic_DNA"/>
</dbReference>
<dbReference type="Proteomes" id="UP001203338">
    <property type="component" value="Unassembled WGS sequence"/>
</dbReference>
<protein>
    <recommendedName>
        <fullName evidence="4">Probable chorismate pyruvate-lyase</fullName>
        <shortName evidence="4">CL</shortName>
        <shortName evidence="4">CPL</shortName>
        <ecNumber evidence="4">4.1.3.40</ecNumber>
    </recommendedName>
</protein>
<comment type="pathway">
    <text evidence="4">Cofactor biosynthesis; ubiquinone biosynthesis.</text>
</comment>
<dbReference type="InterPro" id="IPR007440">
    <property type="entry name" value="Chorismate--pyruvate_lyase"/>
</dbReference>
<evidence type="ECO:0000256" key="4">
    <source>
        <dbReference type="HAMAP-Rule" id="MF_01632"/>
    </source>
</evidence>
<sequence length="177" mass="20409">MQSCPVSTLDQYIFLEQKWYSLNTLPWDIPANLKHWLLDTGSLTQRLKDTFSGSFEVQVLHHDWGRPTTSEQRFLSMQEREAASIREVVLVCNNAPRVFARSILPATSLEGRNRQLLKLNNRPLGAFLFAQPDLERGPIELTRVYDQMQNPVWGRRSCFFLGHKPLAVCEYFLPGMG</sequence>
<comment type="subcellular location">
    <subcellularLocation>
        <location evidence="4">Cytoplasm</location>
    </subcellularLocation>
</comment>
<dbReference type="Pfam" id="PF04345">
    <property type="entry name" value="Chor_lyase"/>
    <property type="match status" value="1"/>
</dbReference>
<proteinExistence type="inferred from homology"/>
<keyword evidence="3 4" id="KW-0456">Lyase</keyword>
<feature type="binding site" evidence="4">
    <location>
        <position position="124"/>
    </location>
    <ligand>
        <name>substrate</name>
    </ligand>
</feature>
<accession>A0ABT0PED8</accession>
<dbReference type="Gene3D" id="3.40.1410.10">
    <property type="entry name" value="Chorismate lyase-like"/>
    <property type="match status" value="1"/>
</dbReference>
<evidence type="ECO:0000256" key="1">
    <source>
        <dbReference type="ARBA" id="ARBA00022490"/>
    </source>
</evidence>
<keyword evidence="6" id="KW-1185">Reference proteome</keyword>
<feature type="binding site" evidence="4">
    <location>
        <position position="86"/>
    </location>
    <ligand>
        <name>substrate</name>
    </ligand>
</feature>
<evidence type="ECO:0000256" key="3">
    <source>
        <dbReference type="ARBA" id="ARBA00023239"/>
    </source>
</evidence>
<reference evidence="5 6" key="1">
    <citation type="submission" date="2022-05" db="EMBL/GenBank/DDBJ databases">
        <authorList>
            <person name="Park J.-S."/>
        </authorList>
    </citation>
    <scope>NUCLEOTIDE SEQUENCE [LARGE SCALE GENOMIC DNA]</scope>
    <source>
        <strain evidence="5 6">2012CJ34-2</strain>
    </source>
</reference>
<evidence type="ECO:0000313" key="5">
    <source>
        <dbReference type="EMBL" id="MCL6269749.1"/>
    </source>
</evidence>
<comment type="function">
    <text evidence="4">Removes the pyruvyl group from chorismate, with concomitant aromatization of the ring, to provide 4-hydroxybenzoate (4HB) for the ubiquinone pathway.</text>
</comment>
<dbReference type="GO" id="GO:0008813">
    <property type="term" value="F:chorismate lyase activity"/>
    <property type="evidence" value="ECO:0007669"/>
    <property type="project" value="UniProtKB-EC"/>
</dbReference>
<evidence type="ECO:0000256" key="2">
    <source>
        <dbReference type="ARBA" id="ARBA00022688"/>
    </source>
</evidence>
<dbReference type="PANTHER" id="PTHR38683">
    <property type="entry name" value="CHORISMATE PYRUVATE-LYASE"/>
    <property type="match status" value="1"/>
</dbReference>
<feature type="binding site" evidence="4">
    <location>
        <position position="170"/>
    </location>
    <ligand>
        <name>substrate</name>
    </ligand>
</feature>
<keyword evidence="2 4" id="KW-0831">Ubiquinone biosynthesis</keyword>
<gene>
    <name evidence="4" type="primary">ubiC</name>
    <name evidence="5" type="ORF">M3P05_07325</name>
</gene>
<name>A0ABT0PED8_9GAMM</name>
<dbReference type="HAMAP" id="MF_01632">
    <property type="entry name" value="UbiC"/>
    <property type="match status" value="1"/>
</dbReference>
<keyword evidence="4" id="KW-0670">Pyruvate</keyword>
<dbReference type="InterPro" id="IPR028978">
    <property type="entry name" value="Chorismate_lyase_/UTRA_dom_sf"/>
</dbReference>
<dbReference type="SUPFAM" id="SSF64288">
    <property type="entry name" value="Chorismate lyase-like"/>
    <property type="match status" value="1"/>
</dbReference>
<comment type="caution">
    <text evidence="4">Lacks conserved residue(s) required for the propagation of feature annotation.</text>
</comment>
<dbReference type="RefSeq" id="WP_249698830.1">
    <property type="nucleotide sequence ID" value="NZ_JAMFLX010000007.1"/>
</dbReference>
<comment type="catalytic activity">
    <reaction evidence="4">
        <text>chorismate = 4-hydroxybenzoate + pyruvate</text>
        <dbReference type="Rhea" id="RHEA:16505"/>
        <dbReference type="ChEBI" id="CHEBI:15361"/>
        <dbReference type="ChEBI" id="CHEBI:17879"/>
        <dbReference type="ChEBI" id="CHEBI:29748"/>
        <dbReference type="EC" id="4.1.3.40"/>
    </reaction>
</comment>
<dbReference type="EC" id="4.1.3.40" evidence="4"/>
<keyword evidence="1 4" id="KW-0963">Cytoplasm</keyword>